<gene>
    <name evidence="2" type="ORF">B0A54_00220</name>
</gene>
<name>A0A4U0VKF3_9PEZI</name>
<evidence type="ECO:0000256" key="1">
    <source>
        <dbReference type="SAM" id="MobiDB-lite"/>
    </source>
</evidence>
<feature type="region of interest" description="Disordered" evidence="1">
    <location>
        <begin position="118"/>
        <end position="174"/>
    </location>
</feature>
<feature type="region of interest" description="Disordered" evidence="1">
    <location>
        <begin position="277"/>
        <end position="331"/>
    </location>
</feature>
<feature type="compositionally biased region" description="Basic and acidic residues" evidence="1">
    <location>
        <begin position="1"/>
        <end position="17"/>
    </location>
</feature>
<feature type="region of interest" description="Disordered" evidence="1">
    <location>
        <begin position="30"/>
        <end position="76"/>
    </location>
</feature>
<organism evidence="2 3">
    <name type="scientific">Friedmanniomyces endolithicus</name>
    <dbReference type="NCBI Taxonomy" id="329885"/>
    <lineage>
        <taxon>Eukaryota</taxon>
        <taxon>Fungi</taxon>
        <taxon>Dikarya</taxon>
        <taxon>Ascomycota</taxon>
        <taxon>Pezizomycotina</taxon>
        <taxon>Dothideomycetes</taxon>
        <taxon>Dothideomycetidae</taxon>
        <taxon>Mycosphaerellales</taxon>
        <taxon>Teratosphaeriaceae</taxon>
        <taxon>Friedmanniomyces</taxon>
    </lineage>
</organism>
<feature type="compositionally biased region" description="Low complexity" evidence="1">
    <location>
        <begin position="41"/>
        <end position="65"/>
    </location>
</feature>
<feature type="compositionally biased region" description="Polar residues" evidence="1">
    <location>
        <begin position="313"/>
        <end position="326"/>
    </location>
</feature>
<feature type="compositionally biased region" description="Low complexity" evidence="1">
    <location>
        <begin position="150"/>
        <end position="165"/>
    </location>
</feature>
<evidence type="ECO:0000313" key="2">
    <source>
        <dbReference type="EMBL" id="TKA49553.1"/>
    </source>
</evidence>
<dbReference type="AlphaFoldDB" id="A0A4U0VKF3"/>
<dbReference type="Proteomes" id="UP000310066">
    <property type="component" value="Unassembled WGS sequence"/>
</dbReference>
<comment type="caution">
    <text evidence="2">The sequence shown here is derived from an EMBL/GenBank/DDBJ whole genome shotgun (WGS) entry which is preliminary data.</text>
</comment>
<proteinExistence type="predicted"/>
<sequence length="550" mass="60200">MPFRKSESSDAASDSKRKSLQRLSSIASFQALNPFTRRRSNNTTDTTTTNSSTSNLSLSSTAANAPLPPPQCLQSSSSQLFSIEDEVTALSIPPVLGTFPSRRSSYICLPDDPIGGMPRSRTFSNLPLPNRARRNTALPRVPSQSHTRIPSAFLSSSRLPSPAASNRKHSVSKLPLSEPKAPVIRNRMKRSDTEPLLPLNVESVATVGRATAFKENISPSPVKLLPETAMYEDRDFYDSSYPPRGYADRHGWVDTGKGSEPLLHFDACGENFSSSLRDPQHVSHASKASFSSPAYRSTRERPSTPAGPAPVQRWNSQPVLTNVTNRRNSRHGEILERRLLSAVQPDPPAPPPETTLSAEALVSGKVTALKKSTPQLPQLAERDPSLSKLLSKARAPSPSRSAQQVTTAEPGPYWCGRFSALNDRYRNDELALHLGASKAQSDKMHSVEANTRRMRRALERLHGLCATPEARESLVVFQLQFAAMQGLPELGRPLQLNLPERKIVLNAARGGSEEERGVSEEIGDGVADKRKGSFMDRLLGRSRRSLQGLV</sequence>
<feature type="region of interest" description="Disordered" evidence="1">
    <location>
        <begin position="371"/>
        <end position="408"/>
    </location>
</feature>
<reference evidence="2 3" key="1">
    <citation type="submission" date="2017-03" db="EMBL/GenBank/DDBJ databases">
        <title>Genomes of endolithic fungi from Antarctica.</title>
        <authorList>
            <person name="Coleine C."/>
            <person name="Masonjones S."/>
            <person name="Stajich J.E."/>
        </authorList>
    </citation>
    <scope>NUCLEOTIDE SEQUENCE [LARGE SCALE GENOMIC DNA]</scope>
    <source>
        <strain evidence="2 3">CCFEE 5311</strain>
    </source>
</reference>
<evidence type="ECO:0000313" key="3">
    <source>
        <dbReference type="Proteomes" id="UP000310066"/>
    </source>
</evidence>
<feature type="compositionally biased region" description="Polar residues" evidence="1">
    <location>
        <begin position="286"/>
        <end position="295"/>
    </location>
</feature>
<dbReference type="OrthoDB" id="3557758at2759"/>
<feature type="region of interest" description="Disordered" evidence="1">
    <location>
        <begin position="1"/>
        <end position="20"/>
    </location>
</feature>
<accession>A0A4U0VKF3</accession>
<protein>
    <submittedName>
        <fullName evidence="2">Uncharacterized protein</fullName>
    </submittedName>
</protein>
<feature type="compositionally biased region" description="Low complexity" evidence="1">
    <location>
        <begin position="393"/>
        <end position="404"/>
    </location>
</feature>
<dbReference type="EMBL" id="NAJP01000001">
    <property type="protein sequence ID" value="TKA49553.1"/>
    <property type="molecule type" value="Genomic_DNA"/>
</dbReference>